<dbReference type="EMBL" id="JAENHL010000008">
    <property type="protein sequence ID" value="MBK1870863.1"/>
    <property type="molecule type" value="Genomic_DNA"/>
</dbReference>
<evidence type="ECO:0000313" key="1">
    <source>
        <dbReference type="EMBL" id="MBK1870863.1"/>
    </source>
</evidence>
<comment type="caution">
    <text evidence="1">The sequence shown here is derived from an EMBL/GenBank/DDBJ whole genome shotgun (WGS) entry which is preliminary data.</text>
</comment>
<evidence type="ECO:0000313" key="2">
    <source>
        <dbReference type="Proteomes" id="UP000616151"/>
    </source>
</evidence>
<keyword evidence="2" id="KW-1185">Reference proteome</keyword>
<organism evidence="1 2">
    <name type="scientific">Taklimakanibacter albus</name>
    <dbReference type="NCBI Taxonomy" id="2800327"/>
    <lineage>
        <taxon>Bacteria</taxon>
        <taxon>Pseudomonadati</taxon>
        <taxon>Pseudomonadota</taxon>
        <taxon>Alphaproteobacteria</taxon>
        <taxon>Hyphomicrobiales</taxon>
        <taxon>Aestuariivirgaceae</taxon>
        <taxon>Taklimakanibacter</taxon>
    </lineage>
</organism>
<dbReference type="Proteomes" id="UP000616151">
    <property type="component" value="Unassembled WGS sequence"/>
</dbReference>
<name>A0ACC5REN7_9HYPH</name>
<sequence>MMKLLLVLLFCTAASAAQAKCPSDSDDGKRVTVTGKISYADRQGAKYFFGLEECGILVHAKSNGKGACKLGRTLTVTGTFYACDFLGDCMKELGDADVIEASKLTCR</sequence>
<gene>
    <name evidence="1" type="ORF">JHL16_31145</name>
</gene>
<protein>
    <submittedName>
        <fullName evidence="1">Uncharacterized protein</fullName>
    </submittedName>
</protein>
<reference evidence="1" key="1">
    <citation type="submission" date="2021-01" db="EMBL/GenBank/DDBJ databases">
        <authorList>
            <person name="Sun Q."/>
        </authorList>
    </citation>
    <scope>NUCLEOTIDE SEQUENCE</scope>
    <source>
        <strain evidence="1">YIM B02566</strain>
    </source>
</reference>
<proteinExistence type="predicted"/>
<accession>A0ACC5REN7</accession>